<dbReference type="EMBL" id="JAQOMS010000002">
    <property type="protein sequence ID" value="MDC2889096.1"/>
    <property type="molecule type" value="Genomic_DNA"/>
</dbReference>
<accession>A0ABT5FC18</accession>
<keyword evidence="3" id="KW-1185">Reference proteome</keyword>
<reference evidence="2 3" key="1">
    <citation type="submission" date="2023-01" db="EMBL/GenBank/DDBJ databases">
        <title>Psychrosphaera sp. nov., isolated from marine algae.</title>
        <authorList>
            <person name="Bayburt H."/>
            <person name="Choi B.J."/>
            <person name="Kim J.M."/>
            <person name="Choi D.G."/>
            <person name="Jeon C.O."/>
        </authorList>
    </citation>
    <scope>NUCLEOTIDE SEQUENCE [LARGE SCALE GENOMIC DNA]</scope>
    <source>
        <strain evidence="2 3">G1-22</strain>
    </source>
</reference>
<name>A0ABT5FC18_9GAMM</name>
<dbReference type="NCBIfam" id="TIGR04336">
    <property type="entry name" value="AmmeMemoSam_B"/>
    <property type="match status" value="1"/>
</dbReference>
<dbReference type="Pfam" id="PF01875">
    <property type="entry name" value="Memo"/>
    <property type="match status" value="1"/>
</dbReference>
<evidence type="ECO:0000256" key="1">
    <source>
        <dbReference type="ARBA" id="ARBA00006315"/>
    </source>
</evidence>
<comment type="similarity">
    <text evidence="1">Belongs to the MEMO1 family.</text>
</comment>
<organism evidence="2 3">
    <name type="scientific">Psychrosphaera algicola</name>
    <dbReference type="NCBI Taxonomy" id="3023714"/>
    <lineage>
        <taxon>Bacteria</taxon>
        <taxon>Pseudomonadati</taxon>
        <taxon>Pseudomonadota</taxon>
        <taxon>Gammaproteobacteria</taxon>
        <taxon>Alteromonadales</taxon>
        <taxon>Pseudoalteromonadaceae</taxon>
        <taxon>Psychrosphaera</taxon>
    </lineage>
</organism>
<protein>
    <submittedName>
        <fullName evidence="2">AmmeMemoRadiSam system protein B</fullName>
    </submittedName>
</protein>
<dbReference type="Proteomes" id="UP001528411">
    <property type="component" value="Unassembled WGS sequence"/>
</dbReference>
<comment type="caution">
    <text evidence="2">The sequence shown here is derived from an EMBL/GenBank/DDBJ whole genome shotgun (WGS) entry which is preliminary data.</text>
</comment>
<sequence length="230" mass="25193">MVIRPACAAGHNYPADADELITVVAKLLLAYPIANVQPYALVVPHNAIQNCGEITAAAYRHLSKVSSVIDQVVVISCIEGESTGIHVPACDQFTTPLGAVPINKCLSTQLQKLPFVVADDTAHYHSARIEVQLPYLQTCLTDFSIMPVLIGDVPSDELSLFFHSLPTSRNTLIILSLDVKEQDIEEADLDEQSLFVSFLEFCNDVKWQIKPALAETEFTDQNVATSFIAH</sequence>
<gene>
    <name evidence="2" type="primary">amrB</name>
    <name evidence="2" type="ORF">PN838_10375</name>
</gene>
<evidence type="ECO:0000313" key="2">
    <source>
        <dbReference type="EMBL" id="MDC2889096.1"/>
    </source>
</evidence>
<dbReference type="RefSeq" id="WP_215963992.1">
    <property type="nucleotide sequence ID" value="NZ_JAQOMS010000002.1"/>
</dbReference>
<dbReference type="PANTHER" id="PTHR11060">
    <property type="entry name" value="PROTEIN MEMO1"/>
    <property type="match status" value="1"/>
</dbReference>
<evidence type="ECO:0000313" key="3">
    <source>
        <dbReference type="Proteomes" id="UP001528411"/>
    </source>
</evidence>
<proteinExistence type="inferred from homology"/>
<dbReference type="InterPro" id="IPR002737">
    <property type="entry name" value="MEMO1_fam"/>
</dbReference>
<dbReference type="PANTHER" id="PTHR11060:SF0">
    <property type="entry name" value="PROTEIN MEMO1"/>
    <property type="match status" value="1"/>
</dbReference>